<dbReference type="PANTHER" id="PTHR16943:SF8">
    <property type="entry name" value="2-METHYLCITRATE DEHYDRATASE"/>
    <property type="match status" value="1"/>
</dbReference>
<dbReference type="Proteomes" id="UP000014400">
    <property type="component" value="Unassembled WGS sequence"/>
</dbReference>
<proteinExistence type="inferred from homology"/>
<dbReference type="Pfam" id="PF19305">
    <property type="entry name" value="MmgE_PrpD_C"/>
    <property type="match status" value="1"/>
</dbReference>
<dbReference type="AlphaFoldDB" id="S3CKW5"/>
<comment type="caution">
    <text evidence="4">The sequence shown here is derived from an EMBL/GenBank/DDBJ whole genome shotgun (WGS) entry which is preliminary data.</text>
</comment>
<dbReference type="Gene3D" id="1.10.4100.10">
    <property type="entry name" value="2-methylcitrate dehydratase PrpD"/>
    <property type="match status" value="1"/>
</dbReference>
<dbReference type="GO" id="GO:0016829">
    <property type="term" value="F:lyase activity"/>
    <property type="evidence" value="ECO:0007669"/>
    <property type="project" value="InterPro"/>
</dbReference>
<reference evidence="4 5" key="1">
    <citation type="submission" date="2013-04" db="EMBL/GenBank/DDBJ databases">
        <title>The Genome Sequence of Sutterella wadsworthensis HGA0223.</title>
        <authorList>
            <consortium name="The Broad Institute Genomics Platform"/>
            <person name="Earl A."/>
            <person name="Ward D."/>
            <person name="Feldgarden M."/>
            <person name="Gevers D."/>
            <person name="Schmidt T.M."/>
            <person name="Dover J."/>
            <person name="Dai D."/>
            <person name="Walker B."/>
            <person name="Young S."/>
            <person name="Zeng Q."/>
            <person name="Gargeya S."/>
            <person name="Fitzgerald M."/>
            <person name="Haas B."/>
            <person name="Abouelleil A."/>
            <person name="Allen A.W."/>
            <person name="Alvarado L."/>
            <person name="Arachchi H.M."/>
            <person name="Berlin A.M."/>
            <person name="Chapman S.B."/>
            <person name="Gainer-Dewar J."/>
            <person name="Goldberg J."/>
            <person name="Griggs A."/>
            <person name="Gujja S."/>
            <person name="Hansen M."/>
            <person name="Howarth C."/>
            <person name="Imamovic A."/>
            <person name="Ireland A."/>
            <person name="Larimer J."/>
            <person name="McCowan C."/>
            <person name="Murphy C."/>
            <person name="Pearson M."/>
            <person name="Poon T.W."/>
            <person name="Priest M."/>
            <person name="Roberts A."/>
            <person name="Saif S."/>
            <person name="Shea T."/>
            <person name="Sisk P."/>
            <person name="Sykes S."/>
            <person name="Wortman J."/>
            <person name="Nusbaum C."/>
            <person name="Birren B."/>
        </authorList>
    </citation>
    <scope>NUCLEOTIDE SEQUENCE [LARGE SCALE GENOMIC DNA]</scope>
    <source>
        <strain evidence="4 5">HGA0223</strain>
    </source>
</reference>
<feature type="domain" description="MmgE/PrpD C-terminal" evidence="3">
    <location>
        <begin position="266"/>
        <end position="423"/>
    </location>
</feature>
<gene>
    <name evidence="4" type="ORF">HMPREF1476_00472</name>
</gene>
<dbReference type="eggNOG" id="COG2079">
    <property type="taxonomic scope" value="Bacteria"/>
</dbReference>
<dbReference type="PATRIC" id="fig|1203554.3.peg.458"/>
<evidence type="ECO:0000259" key="2">
    <source>
        <dbReference type="Pfam" id="PF03972"/>
    </source>
</evidence>
<dbReference type="EMBL" id="ATCF01000005">
    <property type="protein sequence ID" value="EPE01160.1"/>
    <property type="molecule type" value="Genomic_DNA"/>
</dbReference>
<dbReference type="Pfam" id="PF03972">
    <property type="entry name" value="MmgE_PrpD_N"/>
    <property type="match status" value="1"/>
</dbReference>
<dbReference type="InterPro" id="IPR042188">
    <property type="entry name" value="MmgE/PrpD_sf_2"/>
</dbReference>
<keyword evidence="5" id="KW-1185">Reference proteome</keyword>
<evidence type="ECO:0008006" key="6">
    <source>
        <dbReference type="Google" id="ProtNLM"/>
    </source>
</evidence>
<comment type="similarity">
    <text evidence="1">Belongs to the PrpD family.</text>
</comment>
<name>S3CKW5_9BURK</name>
<sequence length="443" mass="47461">MQEHIQNELASFIANCDWEKIAPHFKEDAAYRVLDWIGCAVAGEHYPQVEIAQKYFIENGDQGNSTVIGHQTKCSPRTAAFLNGIAGHVCELDDGHRTAIGHPGSIAVPTALALGEHLNASGADVLKAVILGYEVFSRLGRTVNPSHYRTWHTTGTCGTIAAAAAAASLLKLSAEETNNAIGIAATMAGGLVESFGSHAKAINIAEACQNGIDAASLAKLGLTGSHSALLGKKGFVAATCTEPHTENLTHLSEDALVSDSAFYKVYSSCGHTNSPLDVLFKLMAKYAINPKEIERIDVATYKVAFDLTSQLKTATEDEAKFSLPFCFAISLLKGSVSLANFSQAVRTDAEVLDLARRVHVIESPEATSRFPHRQAEVSIVMKDGTVYADKTLDAHDSTTPEQIVAKFEAAVNEMDASKRQHIIQFVIDLGKQKSVAPLMDLLA</sequence>
<dbReference type="InterPro" id="IPR045336">
    <property type="entry name" value="MmgE_PrpD_N"/>
</dbReference>
<organism evidence="4 5">
    <name type="scientific">Sutterella wadsworthensis HGA0223</name>
    <dbReference type="NCBI Taxonomy" id="1203554"/>
    <lineage>
        <taxon>Bacteria</taxon>
        <taxon>Pseudomonadati</taxon>
        <taxon>Pseudomonadota</taxon>
        <taxon>Betaproteobacteria</taxon>
        <taxon>Burkholderiales</taxon>
        <taxon>Sutterellaceae</taxon>
        <taxon>Sutterella</taxon>
    </lineage>
</organism>
<dbReference type="InterPro" id="IPR005656">
    <property type="entry name" value="MmgE_PrpD"/>
</dbReference>
<protein>
    <recommendedName>
        <fullName evidence="6">MmgE/PrpD family protein</fullName>
    </recommendedName>
</protein>
<evidence type="ECO:0000313" key="4">
    <source>
        <dbReference type="EMBL" id="EPE01160.1"/>
    </source>
</evidence>
<dbReference type="InterPro" id="IPR036148">
    <property type="entry name" value="MmgE/PrpD_sf"/>
</dbReference>
<dbReference type="HOGENOM" id="CLU_026574_3_1_4"/>
<dbReference type="Gene3D" id="3.30.1330.120">
    <property type="entry name" value="2-methylcitrate dehydratase PrpD"/>
    <property type="match status" value="1"/>
</dbReference>
<dbReference type="STRING" id="1203554.HMPREF1476_00472"/>
<dbReference type="PANTHER" id="PTHR16943">
    <property type="entry name" value="2-METHYLCITRATE DEHYDRATASE-RELATED"/>
    <property type="match status" value="1"/>
</dbReference>
<evidence type="ECO:0000256" key="1">
    <source>
        <dbReference type="ARBA" id="ARBA00006174"/>
    </source>
</evidence>
<dbReference type="SUPFAM" id="SSF103378">
    <property type="entry name" value="2-methylcitrate dehydratase PrpD"/>
    <property type="match status" value="1"/>
</dbReference>
<evidence type="ECO:0000313" key="5">
    <source>
        <dbReference type="Proteomes" id="UP000014400"/>
    </source>
</evidence>
<dbReference type="RefSeq" id="WP_016473855.1">
    <property type="nucleotide sequence ID" value="NZ_KE150480.1"/>
</dbReference>
<dbReference type="InterPro" id="IPR045337">
    <property type="entry name" value="MmgE_PrpD_C"/>
</dbReference>
<evidence type="ECO:0000259" key="3">
    <source>
        <dbReference type="Pfam" id="PF19305"/>
    </source>
</evidence>
<feature type="domain" description="MmgE/PrpD N-terminal" evidence="2">
    <location>
        <begin position="8"/>
        <end position="243"/>
    </location>
</feature>
<accession>S3CKW5</accession>
<dbReference type="InterPro" id="IPR042183">
    <property type="entry name" value="MmgE/PrpD_sf_1"/>
</dbReference>